<evidence type="ECO:0000256" key="4">
    <source>
        <dbReference type="PROSITE-ProRule" id="PRU00335"/>
    </source>
</evidence>
<dbReference type="PANTHER" id="PTHR30055:SF234">
    <property type="entry name" value="HTH-TYPE TRANSCRIPTIONAL REGULATOR BETI"/>
    <property type="match status" value="1"/>
</dbReference>
<dbReference type="PANTHER" id="PTHR30055">
    <property type="entry name" value="HTH-TYPE TRANSCRIPTIONAL REGULATOR RUTR"/>
    <property type="match status" value="1"/>
</dbReference>
<keyword evidence="2 4" id="KW-0238">DNA-binding</keyword>
<evidence type="ECO:0000256" key="1">
    <source>
        <dbReference type="ARBA" id="ARBA00023015"/>
    </source>
</evidence>
<keyword evidence="1" id="KW-0805">Transcription regulation</keyword>
<dbReference type="Pfam" id="PF00440">
    <property type="entry name" value="TetR_N"/>
    <property type="match status" value="1"/>
</dbReference>
<organism evidence="6 7">
    <name type="scientific">Williamsia phyllosphaerae</name>
    <dbReference type="NCBI Taxonomy" id="885042"/>
    <lineage>
        <taxon>Bacteria</taxon>
        <taxon>Bacillati</taxon>
        <taxon>Actinomycetota</taxon>
        <taxon>Actinomycetes</taxon>
        <taxon>Mycobacteriales</taxon>
        <taxon>Nocardiaceae</taxon>
        <taxon>Williamsia</taxon>
    </lineage>
</organism>
<feature type="domain" description="HTH tetR-type" evidence="5">
    <location>
        <begin position="8"/>
        <end position="68"/>
    </location>
</feature>
<dbReference type="Proteomes" id="UP000632454">
    <property type="component" value="Unassembled WGS sequence"/>
</dbReference>
<proteinExistence type="predicted"/>
<accession>A0ABQ1UZ86</accession>
<keyword evidence="7" id="KW-1185">Reference proteome</keyword>
<gene>
    <name evidence="6" type="ORF">GCM10007298_28440</name>
</gene>
<keyword evidence="3" id="KW-0804">Transcription</keyword>
<dbReference type="Gene3D" id="1.10.357.10">
    <property type="entry name" value="Tetracycline Repressor, domain 2"/>
    <property type="match status" value="1"/>
</dbReference>
<comment type="caution">
    <text evidence="6">The sequence shown here is derived from an EMBL/GenBank/DDBJ whole genome shotgun (WGS) entry which is preliminary data.</text>
</comment>
<sequence>MLSRLTIGERRDQLVECALGLAQRSGMNSVTVRAVAEEAGVSLGVVHYCFANKDELMAAMVERAVTTHLQAFLTIQQTPDDPIEIRTGSAALRTMISDTLASALMLAREHPQRWLVLIESTVVSLRAPDSSGSASAALRQNGLAEQYGLQFLTELGTRSAMTFNGGERDVVRGALQLIYGMIQWWLVDRDDEAATRSLDLLAGWITDRATPVVAVLN</sequence>
<protein>
    <recommendedName>
        <fullName evidence="5">HTH tetR-type domain-containing protein</fullName>
    </recommendedName>
</protein>
<evidence type="ECO:0000313" key="7">
    <source>
        <dbReference type="Proteomes" id="UP000632454"/>
    </source>
</evidence>
<evidence type="ECO:0000256" key="2">
    <source>
        <dbReference type="ARBA" id="ARBA00023125"/>
    </source>
</evidence>
<evidence type="ECO:0000256" key="3">
    <source>
        <dbReference type="ARBA" id="ARBA00023163"/>
    </source>
</evidence>
<dbReference type="InterPro" id="IPR001647">
    <property type="entry name" value="HTH_TetR"/>
</dbReference>
<name>A0ABQ1UZ86_9NOCA</name>
<dbReference type="InterPro" id="IPR050109">
    <property type="entry name" value="HTH-type_TetR-like_transc_reg"/>
</dbReference>
<dbReference type="PROSITE" id="PS50977">
    <property type="entry name" value="HTH_TETR_2"/>
    <property type="match status" value="1"/>
</dbReference>
<evidence type="ECO:0000259" key="5">
    <source>
        <dbReference type="PROSITE" id="PS50977"/>
    </source>
</evidence>
<feature type="DNA-binding region" description="H-T-H motif" evidence="4">
    <location>
        <begin position="31"/>
        <end position="50"/>
    </location>
</feature>
<evidence type="ECO:0000313" key="6">
    <source>
        <dbReference type="EMBL" id="GGF30879.1"/>
    </source>
</evidence>
<dbReference type="RefSeq" id="WP_188490639.1">
    <property type="nucleotide sequence ID" value="NZ_BMCS01000002.1"/>
</dbReference>
<dbReference type="EMBL" id="BMCS01000002">
    <property type="protein sequence ID" value="GGF30879.1"/>
    <property type="molecule type" value="Genomic_DNA"/>
</dbReference>
<dbReference type="InterPro" id="IPR009057">
    <property type="entry name" value="Homeodomain-like_sf"/>
</dbReference>
<dbReference type="SUPFAM" id="SSF46689">
    <property type="entry name" value="Homeodomain-like"/>
    <property type="match status" value="1"/>
</dbReference>
<reference evidence="7" key="1">
    <citation type="journal article" date="2019" name="Int. J. Syst. Evol. Microbiol.">
        <title>The Global Catalogue of Microorganisms (GCM) 10K type strain sequencing project: providing services to taxonomists for standard genome sequencing and annotation.</title>
        <authorList>
            <consortium name="The Broad Institute Genomics Platform"/>
            <consortium name="The Broad Institute Genome Sequencing Center for Infectious Disease"/>
            <person name="Wu L."/>
            <person name="Ma J."/>
        </authorList>
    </citation>
    <scope>NUCLEOTIDE SEQUENCE [LARGE SCALE GENOMIC DNA]</scope>
    <source>
        <strain evidence="7">CCM 7855</strain>
    </source>
</reference>